<evidence type="ECO:0000256" key="1">
    <source>
        <dbReference type="SAM" id="Phobius"/>
    </source>
</evidence>
<dbReference type="SUPFAM" id="SSF46565">
    <property type="entry name" value="Chaperone J-domain"/>
    <property type="match status" value="1"/>
</dbReference>
<keyword evidence="1" id="KW-0812">Transmembrane</keyword>
<dbReference type="EMBL" id="JAKUCV010003857">
    <property type="protein sequence ID" value="KAJ4837362.1"/>
    <property type="molecule type" value="Genomic_DNA"/>
</dbReference>
<feature type="domain" description="J" evidence="2">
    <location>
        <begin position="2"/>
        <end position="72"/>
    </location>
</feature>
<dbReference type="SMART" id="SM00271">
    <property type="entry name" value="DnaJ"/>
    <property type="match status" value="1"/>
</dbReference>
<reference evidence="3" key="2">
    <citation type="journal article" date="2023" name="Plants (Basel)">
        <title>Annotation of the Turnera subulata (Passifloraceae) Draft Genome Reveals the S-Locus Evolved after the Divergence of Turneroideae from Passifloroideae in a Stepwise Manner.</title>
        <authorList>
            <person name="Henning P.M."/>
            <person name="Roalson E.H."/>
            <person name="Mir W."/>
            <person name="McCubbin A.G."/>
            <person name="Shore J.S."/>
        </authorList>
    </citation>
    <scope>NUCLEOTIDE SEQUENCE</scope>
    <source>
        <strain evidence="3">F60SS</strain>
    </source>
</reference>
<sequence length="190" mass="21771">MDYYKVLGIGRNASKEEIKAAFRRQALDCHPDKHTHSPKSVRDSATLRFKLISEAYDVLRDDRKRARYNITITTASSTSSSYNNGGGYYYDRYSNYHSYSKYNYNKYSYSSSYYGYSTDSFDLRSKLASAFRALSARVLLLNFAFASALVGGSVIFDMSREALWKMHNSGKSFEEAMDSIEKAKKRRDNG</sequence>
<dbReference type="Proteomes" id="UP001141552">
    <property type="component" value="Unassembled WGS sequence"/>
</dbReference>
<dbReference type="InterPro" id="IPR018253">
    <property type="entry name" value="DnaJ_domain_CS"/>
</dbReference>
<protein>
    <recommendedName>
        <fullName evidence="2">J domain-containing protein</fullName>
    </recommendedName>
</protein>
<evidence type="ECO:0000313" key="4">
    <source>
        <dbReference type="Proteomes" id="UP001141552"/>
    </source>
</evidence>
<evidence type="ECO:0000259" key="2">
    <source>
        <dbReference type="PROSITE" id="PS50076"/>
    </source>
</evidence>
<dbReference type="InterPro" id="IPR050817">
    <property type="entry name" value="DjlA_DnaK_co-chaperone"/>
</dbReference>
<gene>
    <name evidence="3" type="ORF">Tsubulata_008350</name>
</gene>
<dbReference type="Pfam" id="PF00226">
    <property type="entry name" value="DnaJ"/>
    <property type="match status" value="1"/>
</dbReference>
<proteinExistence type="predicted"/>
<accession>A0A9Q0JDM9</accession>
<dbReference type="InterPro" id="IPR001623">
    <property type="entry name" value="DnaJ_domain"/>
</dbReference>
<dbReference type="InterPro" id="IPR036869">
    <property type="entry name" value="J_dom_sf"/>
</dbReference>
<name>A0A9Q0JDM9_9ROSI</name>
<keyword evidence="1" id="KW-0472">Membrane</keyword>
<dbReference type="CDD" id="cd06257">
    <property type="entry name" value="DnaJ"/>
    <property type="match status" value="1"/>
</dbReference>
<reference evidence="3" key="1">
    <citation type="submission" date="2022-02" db="EMBL/GenBank/DDBJ databases">
        <authorList>
            <person name="Henning P.M."/>
            <person name="McCubbin A.G."/>
            <person name="Shore J.S."/>
        </authorList>
    </citation>
    <scope>NUCLEOTIDE SEQUENCE</scope>
    <source>
        <strain evidence="3">F60SS</strain>
        <tissue evidence="3">Leaves</tissue>
    </source>
</reference>
<dbReference type="OrthoDB" id="442087at2759"/>
<dbReference type="PROSITE" id="PS00636">
    <property type="entry name" value="DNAJ_1"/>
    <property type="match status" value="1"/>
</dbReference>
<dbReference type="Gene3D" id="1.10.287.110">
    <property type="entry name" value="DnaJ domain"/>
    <property type="match status" value="1"/>
</dbReference>
<dbReference type="PROSITE" id="PS50076">
    <property type="entry name" value="DNAJ_2"/>
    <property type="match status" value="1"/>
</dbReference>
<evidence type="ECO:0000313" key="3">
    <source>
        <dbReference type="EMBL" id="KAJ4837362.1"/>
    </source>
</evidence>
<dbReference type="PRINTS" id="PR00625">
    <property type="entry name" value="JDOMAIN"/>
</dbReference>
<feature type="transmembrane region" description="Helical" evidence="1">
    <location>
        <begin position="134"/>
        <end position="156"/>
    </location>
</feature>
<dbReference type="AlphaFoldDB" id="A0A9Q0JDM9"/>
<organism evidence="3 4">
    <name type="scientific">Turnera subulata</name>
    <dbReference type="NCBI Taxonomy" id="218843"/>
    <lineage>
        <taxon>Eukaryota</taxon>
        <taxon>Viridiplantae</taxon>
        <taxon>Streptophyta</taxon>
        <taxon>Embryophyta</taxon>
        <taxon>Tracheophyta</taxon>
        <taxon>Spermatophyta</taxon>
        <taxon>Magnoliopsida</taxon>
        <taxon>eudicotyledons</taxon>
        <taxon>Gunneridae</taxon>
        <taxon>Pentapetalae</taxon>
        <taxon>rosids</taxon>
        <taxon>fabids</taxon>
        <taxon>Malpighiales</taxon>
        <taxon>Passifloraceae</taxon>
        <taxon>Turnera</taxon>
    </lineage>
</organism>
<keyword evidence="1" id="KW-1133">Transmembrane helix</keyword>
<dbReference type="PANTHER" id="PTHR24074">
    <property type="entry name" value="CO-CHAPERONE PROTEIN DJLA"/>
    <property type="match status" value="1"/>
</dbReference>
<keyword evidence="4" id="KW-1185">Reference proteome</keyword>
<comment type="caution">
    <text evidence="3">The sequence shown here is derived from an EMBL/GenBank/DDBJ whole genome shotgun (WGS) entry which is preliminary data.</text>
</comment>